<evidence type="ECO:0000313" key="1">
    <source>
        <dbReference type="EMBL" id="TFK95583.1"/>
    </source>
</evidence>
<organism evidence="1 2">
    <name type="scientific">Pterulicium gracile</name>
    <dbReference type="NCBI Taxonomy" id="1884261"/>
    <lineage>
        <taxon>Eukaryota</taxon>
        <taxon>Fungi</taxon>
        <taxon>Dikarya</taxon>
        <taxon>Basidiomycota</taxon>
        <taxon>Agaricomycotina</taxon>
        <taxon>Agaricomycetes</taxon>
        <taxon>Agaricomycetidae</taxon>
        <taxon>Agaricales</taxon>
        <taxon>Pleurotineae</taxon>
        <taxon>Pterulaceae</taxon>
        <taxon>Pterulicium</taxon>
    </lineage>
</organism>
<dbReference type="EMBL" id="ML178880">
    <property type="protein sequence ID" value="TFK95583.1"/>
    <property type="molecule type" value="Genomic_DNA"/>
</dbReference>
<reference evidence="1 2" key="1">
    <citation type="journal article" date="2019" name="Nat. Ecol. Evol.">
        <title>Megaphylogeny resolves global patterns of mushroom evolution.</title>
        <authorList>
            <person name="Varga T."/>
            <person name="Krizsan K."/>
            <person name="Foldi C."/>
            <person name="Dima B."/>
            <person name="Sanchez-Garcia M."/>
            <person name="Sanchez-Ramirez S."/>
            <person name="Szollosi G.J."/>
            <person name="Szarkandi J.G."/>
            <person name="Papp V."/>
            <person name="Albert L."/>
            <person name="Andreopoulos W."/>
            <person name="Angelini C."/>
            <person name="Antonin V."/>
            <person name="Barry K.W."/>
            <person name="Bougher N.L."/>
            <person name="Buchanan P."/>
            <person name="Buyck B."/>
            <person name="Bense V."/>
            <person name="Catcheside P."/>
            <person name="Chovatia M."/>
            <person name="Cooper J."/>
            <person name="Damon W."/>
            <person name="Desjardin D."/>
            <person name="Finy P."/>
            <person name="Geml J."/>
            <person name="Haridas S."/>
            <person name="Hughes K."/>
            <person name="Justo A."/>
            <person name="Karasinski D."/>
            <person name="Kautmanova I."/>
            <person name="Kiss B."/>
            <person name="Kocsube S."/>
            <person name="Kotiranta H."/>
            <person name="LaButti K.M."/>
            <person name="Lechner B.E."/>
            <person name="Liimatainen K."/>
            <person name="Lipzen A."/>
            <person name="Lukacs Z."/>
            <person name="Mihaltcheva S."/>
            <person name="Morgado L.N."/>
            <person name="Niskanen T."/>
            <person name="Noordeloos M.E."/>
            <person name="Ohm R.A."/>
            <person name="Ortiz-Santana B."/>
            <person name="Ovrebo C."/>
            <person name="Racz N."/>
            <person name="Riley R."/>
            <person name="Savchenko A."/>
            <person name="Shiryaev A."/>
            <person name="Soop K."/>
            <person name="Spirin V."/>
            <person name="Szebenyi C."/>
            <person name="Tomsovsky M."/>
            <person name="Tulloss R.E."/>
            <person name="Uehling J."/>
            <person name="Grigoriev I.V."/>
            <person name="Vagvolgyi C."/>
            <person name="Papp T."/>
            <person name="Martin F.M."/>
            <person name="Miettinen O."/>
            <person name="Hibbett D.S."/>
            <person name="Nagy L.G."/>
        </authorList>
    </citation>
    <scope>NUCLEOTIDE SEQUENCE [LARGE SCALE GENOMIC DNA]</scope>
    <source>
        <strain evidence="1 2">CBS 309.79</strain>
    </source>
</reference>
<dbReference type="AlphaFoldDB" id="A0A5C3QAU2"/>
<dbReference type="Proteomes" id="UP000305067">
    <property type="component" value="Unassembled WGS sequence"/>
</dbReference>
<sequence>MNQLYSLLCSGYNHVYQLPSTILLVEELRGKITGGKEVAEKLERADVNMHNHLPAQLSPTAAIYRLPDEVLLSIFMIPIDELEIIDDLYCPGQPLGHTGIRQWCQCVDIARAIDCGEILRDGGLNSAWCLWQIL</sequence>
<accession>A0A5C3QAU2</accession>
<protein>
    <submittedName>
        <fullName evidence="1">Uncharacterized protein</fullName>
    </submittedName>
</protein>
<proteinExistence type="predicted"/>
<gene>
    <name evidence="1" type="ORF">BDV98DRAFT_577545</name>
</gene>
<name>A0A5C3QAU2_9AGAR</name>
<evidence type="ECO:0000313" key="2">
    <source>
        <dbReference type="Proteomes" id="UP000305067"/>
    </source>
</evidence>
<keyword evidence="2" id="KW-1185">Reference proteome</keyword>